<name>K4F5Z5_9CAUD</name>
<dbReference type="KEGG" id="vg:13993446"/>
<evidence type="ECO:0000313" key="2">
    <source>
        <dbReference type="EMBL" id="AFC21308.1"/>
    </source>
</evidence>
<organism evidence="2 3">
    <name type="scientific">Cronobacter phage vB_CsaM_GAP31</name>
    <dbReference type="NCBI Taxonomy" id="1141135"/>
    <lineage>
        <taxon>Viruses</taxon>
        <taxon>Duplodnaviria</taxon>
        <taxon>Heunggongvirae</taxon>
        <taxon>Uroviricota</taxon>
        <taxon>Caudoviricetes</taxon>
        <taxon>Vequintavirinae</taxon>
        <taxon>Seunavirus</taxon>
        <taxon>Seunavirus GAP31</taxon>
    </lineage>
</organism>
<sequence length="72" mass="8463">MSKRLTKEQAIIVTGFTGRTACGFSLFHEDVEKRLGRPVWTHEFGNKEFSEQLRDLYREDYLAICYSEEEAE</sequence>
<evidence type="ECO:0000313" key="3">
    <source>
        <dbReference type="Proteomes" id="UP000000458"/>
    </source>
</evidence>
<proteinExistence type="predicted"/>
<dbReference type="EMBL" id="JN882284">
    <property type="protein sequence ID" value="AFC21308.1"/>
    <property type="molecule type" value="Genomic_DNA"/>
</dbReference>
<reference evidence="2 3" key="1">
    <citation type="journal article" date="2012" name="J. Virol.">
        <title>Genome Sequence of Cronobacter sakazakii Myovirus vB_CsaM_GAP31.</title>
        <authorList>
            <person name="Abbasifar R."/>
            <person name="Kropinski A.M."/>
            <person name="Sabour P.M."/>
            <person name="Ackermann H.W."/>
            <person name="Alanis Villa A."/>
            <person name="Abbasifar A."/>
            <person name="Griffiths M.W."/>
        </authorList>
    </citation>
    <scope>NUCLEOTIDE SEQUENCE [LARGE SCALE GENOMIC DNA]</scope>
</reference>
<dbReference type="Proteomes" id="UP000000458">
    <property type="component" value="Segment"/>
</dbReference>
<dbReference type="OrthoDB" id="25751at10239"/>
<feature type="domain" description="DUF7736" evidence="1">
    <location>
        <begin position="8"/>
        <end position="66"/>
    </location>
</feature>
<dbReference type="RefSeq" id="YP_006986963.1">
    <property type="nucleotide sequence ID" value="NC_019400.1"/>
</dbReference>
<evidence type="ECO:0000259" key="1">
    <source>
        <dbReference type="Pfam" id="PF24875"/>
    </source>
</evidence>
<protein>
    <recommendedName>
        <fullName evidence="1">DUF7736 domain-containing protein</fullName>
    </recommendedName>
</protein>
<dbReference type="InterPro" id="IPR056638">
    <property type="entry name" value="DUF7736"/>
</dbReference>
<dbReference type="Pfam" id="PF24875">
    <property type="entry name" value="DUF7736"/>
    <property type="match status" value="1"/>
</dbReference>
<keyword evidence="3" id="KW-1185">Reference proteome</keyword>
<gene>
    <name evidence="2" type="ORF">GAP31_126</name>
</gene>
<accession>K4F5Z5</accession>
<dbReference type="GeneID" id="13993446"/>